<feature type="coiled-coil region" evidence="5">
    <location>
        <begin position="120"/>
        <end position="151"/>
    </location>
</feature>
<comment type="caution">
    <text evidence="7">The sequence shown here is derived from an EMBL/GenBank/DDBJ whole genome shotgun (WGS) entry which is preliminary data.</text>
</comment>
<dbReference type="SUPFAM" id="SSF47144">
    <property type="entry name" value="HSC20 (HSCB), C-terminal oligomerisation domain"/>
    <property type="match status" value="1"/>
</dbReference>
<keyword evidence="2 4" id="KW-0143">Chaperone</keyword>
<dbReference type="GO" id="GO:0006457">
    <property type="term" value="P:protein folding"/>
    <property type="evidence" value="ECO:0007669"/>
    <property type="project" value="UniProtKB-UniRule"/>
</dbReference>
<dbReference type="NCBIfam" id="TIGR00714">
    <property type="entry name" value="hscB"/>
    <property type="match status" value="1"/>
</dbReference>
<dbReference type="SUPFAM" id="SSF46565">
    <property type="entry name" value="Chaperone J-domain"/>
    <property type="match status" value="1"/>
</dbReference>
<dbReference type="Pfam" id="PF07743">
    <property type="entry name" value="HSCB_C"/>
    <property type="match status" value="1"/>
</dbReference>
<evidence type="ECO:0000256" key="3">
    <source>
        <dbReference type="ARBA" id="ARBA00025596"/>
    </source>
</evidence>
<proteinExistence type="inferred from homology"/>
<dbReference type="PANTHER" id="PTHR14021">
    <property type="entry name" value="IRON-SULFUR CLUSTER CO-CHAPERONE PROTEIN HSCB"/>
    <property type="match status" value="1"/>
</dbReference>
<organism evidence="7 8">
    <name type="scientific">Paludibacterium paludis</name>
    <dbReference type="NCBI Taxonomy" id="1225769"/>
    <lineage>
        <taxon>Bacteria</taxon>
        <taxon>Pseudomonadati</taxon>
        <taxon>Pseudomonadota</taxon>
        <taxon>Betaproteobacteria</taxon>
        <taxon>Neisseriales</taxon>
        <taxon>Chromobacteriaceae</taxon>
        <taxon>Paludibacterium</taxon>
    </lineage>
</organism>
<dbReference type="CDD" id="cd06257">
    <property type="entry name" value="DnaJ"/>
    <property type="match status" value="1"/>
</dbReference>
<dbReference type="InterPro" id="IPR036869">
    <property type="entry name" value="J_dom_sf"/>
</dbReference>
<dbReference type="InterPro" id="IPR001623">
    <property type="entry name" value="DnaJ_domain"/>
</dbReference>
<accession>A0A918NYS4</accession>
<reference evidence="7" key="2">
    <citation type="submission" date="2020-09" db="EMBL/GenBank/DDBJ databases">
        <authorList>
            <person name="Sun Q."/>
            <person name="Kim S."/>
        </authorList>
    </citation>
    <scope>NUCLEOTIDE SEQUENCE</scope>
    <source>
        <strain evidence="7">KCTC 32182</strain>
    </source>
</reference>
<dbReference type="Proteomes" id="UP000645257">
    <property type="component" value="Unassembled WGS sequence"/>
</dbReference>
<sequence>MDSAFTQDYFALFGLERRFRIEVAELERARLRLAMEVHPDRNAAKTAAEQRVALMMATRVNEAYDTLKTPLGRARYLLELAGIPTLEETNTSMPAEFLIEQMQWRERIEEAADEGSIDSLDALSAELAGDIRRMEEALANAIDDARDLDAAALLVRKLRFLEKLEQEIGDAIEAQLG</sequence>
<evidence type="ECO:0000256" key="1">
    <source>
        <dbReference type="ARBA" id="ARBA00010476"/>
    </source>
</evidence>
<dbReference type="Gene3D" id="1.10.287.110">
    <property type="entry name" value="DnaJ domain"/>
    <property type="match status" value="1"/>
</dbReference>
<evidence type="ECO:0000313" key="8">
    <source>
        <dbReference type="Proteomes" id="UP000645257"/>
    </source>
</evidence>
<dbReference type="RefSeq" id="WP_189531373.1">
    <property type="nucleotide sequence ID" value="NZ_BMYX01000003.1"/>
</dbReference>
<feature type="domain" description="J" evidence="6">
    <location>
        <begin position="8"/>
        <end position="82"/>
    </location>
</feature>
<dbReference type="GO" id="GO:1990230">
    <property type="term" value="C:iron-sulfur cluster transfer complex"/>
    <property type="evidence" value="ECO:0007669"/>
    <property type="project" value="TreeGrafter"/>
</dbReference>
<dbReference type="InterPro" id="IPR009073">
    <property type="entry name" value="HscB_oligo_C"/>
</dbReference>
<protein>
    <recommendedName>
        <fullName evidence="4">Co-chaperone protein HscB homolog</fullName>
    </recommendedName>
</protein>
<evidence type="ECO:0000259" key="6">
    <source>
        <dbReference type="PROSITE" id="PS50076"/>
    </source>
</evidence>
<dbReference type="HAMAP" id="MF_00682">
    <property type="entry name" value="HscB"/>
    <property type="match status" value="1"/>
</dbReference>
<comment type="subunit">
    <text evidence="4">Interacts with HscA and stimulates its ATPase activity.</text>
</comment>
<reference evidence="7" key="1">
    <citation type="journal article" date="2014" name="Int. J. Syst. Evol. Microbiol.">
        <title>Complete genome sequence of Corynebacterium casei LMG S-19264T (=DSM 44701T), isolated from a smear-ripened cheese.</title>
        <authorList>
            <consortium name="US DOE Joint Genome Institute (JGI-PGF)"/>
            <person name="Walter F."/>
            <person name="Albersmeier A."/>
            <person name="Kalinowski J."/>
            <person name="Ruckert C."/>
        </authorList>
    </citation>
    <scope>NUCLEOTIDE SEQUENCE</scope>
    <source>
        <strain evidence="7">KCTC 32182</strain>
    </source>
</reference>
<dbReference type="GO" id="GO:0001671">
    <property type="term" value="F:ATPase activator activity"/>
    <property type="evidence" value="ECO:0007669"/>
    <property type="project" value="InterPro"/>
</dbReference>
<dbReference type="InterPro" id="IPR036386">
    <property type="entry name" value="HscB_C_sf"/>
</dbReference>
<comment type="function">
    <text evidence="3 4">Co-chaperone involved in the maturation of iron-sulfur cluster-containing proteins. Seems to help targeting proteins to be folded toward HscA.</text>
</comment>
<dbReference type="PANTHER" id="PTHR14021:SF15">
    <property type="entry name" value="IRON-SULFUR CLUSTER CO-CHAPERONE PROTEIN HSCB"/>
    <property type="match status" value="1"/>
</dbReference>
<evidence type="ECO:0000256" key="5">
    <source>
        <dbReference type="SAM" id="Coils"/>
    </source>
</evidence>
<keyword evidence="5" id="KW-0175">Coiled coil</keyword>
<dbReference type="SMART" id="SM00271">
    <property type="entry name" value="DnaJ"/>
    <property type="match status" value="1"/>
</dbReference>
<dbReference type="Gene3D" id="1.20.1280.20">
    <property type="entry name" value="HscB, C-terminal domain"/>
    <property type="match status" value="1"/>
</dbReference>
<comment type="similarity">
    <text evidence="1 4">Belongs to the HscB family.</text>
</comment>
<dbReference type="InterPro" id="IPR004640">
    <property type="entry name" value="HscB"/>
</dbReference>
<keyword evidence="8" id="KW-1185">Reference proteome</keyword>
<evidence type="ECO:0000256" key="4">
    <source>
        <dbReference type="HAMAP-Rule" id="MF_00682"/>
    </source>
</evidence>
<dbReference type="EMBL" id="BMYX01000003">
    <property type="protein sequence ID" value="GGY07553.1"/>
    <property type="molecule type" value="Genomic_DNA"/>
</dbReference>
<dbReference type="PROSITE" id="PS50076">
    <property type="entry name" value="DNAJ_2"/>
    <property type="match status" value="1"/>
</dbReference>
<name>A0A918NYS4_9NEIS</name>
<dbReference type="AlphaFoldDB" id="A0A918NYS4"/>
<dbReference type="GO" id="GO:0044571">
    <property type="term" value="P:[2Fe-2S] cluster assembly"/>
    <property type="evidence" value="ECO:0007669"/>
    <property type="project" value="InterPro"/>
</dbReference>
<dbReference type="GO" id="GO:0051087">
    <property type="term" value="F:protein-folding chaperone binding"/>
    <property type="evidence" value="ECO:0007669"/>
    <property type="project" value="InterPro"/>
</dbReference>
<dbReference type="GO" id="GO:0051259">
    <property type="term" value="P:protein complex oligomerization"/>
    <property type="evidence" value="ECO:0007669"/>
    <property type="project" value="InterPro"/>
</dbReference>
<dbReference type="NCBIfam" id="NF002935">
    <property type="entry name" value="PRK03578.1"/>
    <property type="match status" value="1"/>
</dbReference>
<gene>
    <name evidence="4 7" type="primary">hscB</name>
    <name evidence="7" type="ORF">GCM10011289_07520</name>
</gene>
<evidence type="ECO:0000313" key="7">
    <source>
        <dbReference type="EMBL" id="GGY07553.1"/>
    </source>
</evidence>
<dbReference type="Pfam" id="PF00226">
    <property type="entry name" value="DnaJ"/>
    <property type="match status" value="1"/>
</dbReference>
<evidence type="ECO:0000256" key="2">
    <source>
        <dbReference type="ARBA" id="ARBA00023186"/>
    </source>
</evidence>